<dbReference type="InterPro" id="IPR050300">
    <property type="entry name" value="GDXG_lipolytic_enzyme"/>
</dbReference>
<dbReference type="InterPro" id="IPR013094">
    <property type="entry name" value="AB_hydrolase_3"/>
</dbReference>
<gene>
    <name evidence="4" type="ORF">BTO32_14630</name>
</gene>
<name>A0A1V2DR27_9GAMM</name>
<sequence>MEAVWILLAFVLLVVAATVLVFRIEDLSRLDQGDYPVRPAVPGDGQQRVLGRLRELGESARGLKGKARLLALRRHMDGLSEGLTLASEFRHNDAPRGEWVLAPGVDHRRRVLYIHGGAWVAGSPRSHRAITDRFSRIANAAVFAVDYRLMPEHRFMDGVRDCRRAYTWLLEHGPDGPARAEFMVVAGDSAGGSHTLALLAWARDTGLRQADAAVALSPSTDLTLTAPSNRDNIATDPLLGPVFGGLAKIPLPVLWWGTWAAFRVPPTSPVASPLRGSLAHLPPTLIHASSTEMLLDNARRYAAKAREEGSPVELHTWAGMVHVWHIFVDLLPEAEAAFEDIRDFLARVEATTGARGRRN</sequence>
<dbReference type="GO" id="GO:0016787">
    <property type="term" value="F:hydrolase activity"/>
    <property type="evidence" value="ECO:0007669"/>
    <property type="project" value="UniProtKB-KW"/>
</dbReference>
<dbReference type="OrthoDB" id="9806180at2"/>
<dbReference type="Proteomes" id="UP000189339">
    <property type="component" value="Unassembled WGS sequence"/>
</dbReference>
<dbReference type="InterPro" id="IPR029058">
    <property type="entry name" value="AB_hydrolase_fold"/>
</dbReference>
<dbReference type="Pfam" id="PF07859">
    <property type="entry name" value="Abhydrolase_3"/>
    <property type="match status" value="1"/>
</dbReference>
<proteinExistence type="inferred from homology"/>
<organism evidence="4 5">
    <name type="scientific">Marinobacter lutaoensis</name>
    <dbReference type="NCBI Taxonomy" id="135739"/>
    <lineage>
        <taxon>Bacteria</taxon>
        <taxon>Pseudomonadati</taxon>
        <taxon>Pseudomonadota</taxon>
        <taxon>Gammaproteobacteria</taxon>
        <taxon>Pseudomonadales</taxon>
        <taxon>Marinobacteraceae</taxon>
        <taxon>Marinobacter</taxon>
    </lineage>
</organism>
<keyword evidence="5" id="KW-1185">Reference proteome</keyword>
<evidence type="ECO:0000256" key="1">
    <source>
        <dbReference type="ARBA" id="ARBA00010515"/>
    </source>
</evidence>
<dbReference type="PROSITE" id="PS01173">
    <property type="entry name" value="LIPASE_GDXG_HIS"/>
    <property type="match status" value="1"/>
</dbReference>
<dbReference type="AlphaFoldDB" id="A0A1V2DR27"/>
<dbReference type="RefSeq" id="WP_076725377.1">
    <property type="nucleotide sequence ID" value="NZ_JABWTC010000003.1"/>
</dbReference>
<accession>A0A1V2DR27</accession>
<evidence type="ECO:0000259" key="3">
    <source>
        <dbReference type="Pfam" id="PF07859"/>
    </source>
</evidence>
<dbReference type="STRING" id="135739.BTO32_14630"/>
<evidence type="ECO:0000256" key="2">
    <source>
        <dbReference type="ARBA" id="ARBA00022801"/>
    </source>
</evidence>
<evidence type="ECO:0000313" key="5">
    <source>
        <dbReference type="Proteomes" id="UP000189339"/>
    </source>
</evidence>
<keyword evidence="2 4" id="KW-0378">Hydrolase</keyword>
<dbReference type="EMBL" id="MSCW01000008">
    <property type="protein sequence ID" value="ONF42910.1"/>
    <property type="molecule type" value="Genomic_DNA"/>
</dbReference>
<comment type="caution">
    <text evidence="4">The sequence shown here is derived from an EMBL/GenBank/DDBJ whole genome shotgun (WGS) entry which is preliminary data.</text>
</comment>
<dbReference type="Gene3D" id="3.40.50.1820">
    <property type="entry name" value="alpha/beta hydrolase"/>
    <property type="match status" value="1"/>
</dbReference>
<protein>
    <submittedName>
        <fullName evidence="4">Alpha/beta hydrolase</fullName>
    </submittedName>
</protein>
<dbReference type="InterPro" id="IPR002168">
    <property type="entry name" value="Lipase_GDXG_HIS_AS"/>
</dbReference>
<dbReference type="SUPFAM" id="SSF53474">
    <property type="entry name" value="alpha/beta-Hydrolases"/>
    <property type="match status" value="1"/>
</dbReference>
<comment type="similarity">
    <text evidence="1">Belongs to the 'GDXG' lipolytic enzyme family.</text>
</comment>
<evidence type="ECO:0000313" key="4">
    <source>
        <dbReference type="EMBL" id="ONF42910.1"/>
    </source>
</evidence>
<dbReference type="PANTHER" id="PTHR48081:SF8">
    <property type="entry name" value="ALPHA_BETA HYDROLASE FOLD-3 DOMAIN-CONTAINING PROTEIN-RELATED"/>
    <property type="match status" value="1"/>
</dbReference>
<dbReference type="PANTHER" id="PTHR48081">
    <property type="entry name" value="AB HYDROLASE SUPERFAMILY PROTEIN C4A8.06C"/>
    <property type="match status" value="1"/>
</dbReference>
<reference evidence="4 5" key="1">
    <citation type="submission" date="2016-12" db="EMBL/GenBank/DDBJ databases">
        <title>Marinobacter lutaoensis whole genome sequencing.</title>
        <authorList>
            <person name="Verma A."/>
            <person name="Krishnamurthi S."/>
        </authorList>
    </citation>
    <scope>NUCLEOTIDE SEQUENCE [LARGE SCALE GENOMIC DNA]</scope>
    <source>
        <strain evidence="4 5">T5054</strain>
    </source>
</reference>
<feature type="domain" description="Alpha/beta hydrolase fold-3" evidence="3">
    <location>
        <begin position="111"/>
        <end position="325"/>
    </location>
</feature>